<dbReference type="Pfam" id="PF00440">
    <property type="entry name" value="TetR_N"/>
    <property type="match status" value="1"/>
</dbReference>
<dbReference type="EMBL" id="BAAAQK010000023">
    <property type="protein sequence ID" value="GAA1868766.1"/>
    <property type="molecule type" value="Genomic_DNA"/>
</dbReference>
<dbReference type="Pfam" id="PF17932">
    <property type="entry name" value="TetR_C_24"/>
    <property type="match status" value="1"/>
</dbReference>
<dbReference type="PANTHER" id="PTHR30055">
    <property type="entry name" value="HTH-TYPE TRANSCRIPTIONAL REGULATOR RUTR"/>
    <property type="match status" value="1"/>
</dbReference>
<evidence type="ECO:0000313" key="4">
    <source>
        <dbReference type="EMBL" id="GAA1868766.1"/>
    </source>
</evidence>
<feature type="domain" description="HTH tetR-type" evidence="3">
    <location>
        <begin position="2"/>
        <end position="62"/>
    </location>
</feature>
<organism evidence="4 5">
    <name type="scientific">Pseudonocardia ailaonensis</name>
    <dbReference type="NCBI Taxonomy" id="367279"/>
    <lineage>
        <taxon>Bacteria</taxon>
        <taxon>Bacillati</taxon>
        <taxon>Actinomycetota</taxon>
        <taxon>Actinomycetes</taxon>
        <taxon>Pseudonocardiales</taxon>
        <taxon>Pseudonocardiaceae</taxon>
        <taxon>Pseudonocardia</taxon>
    </lineage>
</organism>
<dbReference type="Gene3D" id="1.10.357.10">
    <property type="entry name" value="Tetracycline Repressor, domain 2"/>
    <property type="match status" value="1"/>
</dbReference>
<dbReference type="Proteomes" id="UP001500449">
    <property type="component" value="Unassembled WGS sequence"/>
</dbReference>
<evidence type="ECO:0000256" key="1">
    <source>
        <dbReference type="ARBA" id="ARBA00023125"/>
    </source>
</evidence>
<name>A0ABN2NH33_9PSEU</name>
<dbReference type="PROSITE" id="PS01081">
    <property type="entry name" value="HTH_TETR_1"/>
    <property type="match status" value="1"/>
</dbReference>
<dbReference type="PRINTS" id="PR00455">
    <property type="entry name" value="HTHTETR"/>
</dbReference>
<feature type="DNA-binding region" description="H-T-H motif" evidence="2">
    <location>
        <begin position="25"/>
        <end position="44"/>
    </location>
</feature>
<evidence type="ECO:0000259" key="3">
    <source>
        <dbReference type="PROSITE" id="PS50977"/>
    </source>
</evidence>
<keyword evidence="1 2" id="KW-0238">DNA-binding</keyword>
<dbReference type="RefSeq" id="WP_344423667.1">
    <property type="nucleotide sequence ID" value="NZ_BAAAQK010000023.1"/>
</dbReference>
<evidence type="ECO:0000313" key="5">
    <source>
        <dbReference type="Proteomes" id="UP001500449"/>
    </source>
</evidence>
<dbReference type="InterPro" id="IPR001647">
    <property type="entry name" value="HTH_TetR"/>
</dbReference>
<gene>
    <name evidence="4" type="ORF">GCM10009836_56600</name>
</gene>
<sequence length="219" mass="24445">MVSTRERLTQEALELFYRQGFRTTTMRQITSTCKLTPAAFYNHFASKDELLYSIIVDSFVELQREIDMELGRSGQTSRERLVAVIKAVTLWHCHKAHQAKVANRESLELPQAMLDLILERRRSLRDQVERIIVAGVESAEFTPTASAAEAARLTSTALFGLMTSISDWYTEPGGWSGELLVDLFVELADRMLGVTEIGLPRSEVPAAQVAAEDSVPRAG</sequence>
<dbReference type="InterPro" id="IPR023772">
    <property type="entry name" value="DNA-bd_HTH_TetR-type_CS"/>
</dbReference>
<dbReference type="PROSITE" id="PS50977">
    <property type="entry name" value="HTH_TETR_2"/>
    <property type="match status" value="1"/>
</dbReference>
<dbReference type="InterPro" id="IPR009057">
    <property type="entry name" value="Homeodomain-like_sf"/>
</dbReference>
<proteinExistence type="predicted"/>
<keyword evidence="5" id="KW-1185">Reference proteome</keyword>
<accession>A0ABN2NH33</accession>
<comment type="caution">
    <text evidence="4">The sequence shown here is derived from an EMBL/GenBank/DDBJ whole genome shotgun (WGS) entry which is preliminary data.</text>
</comment>
<protein>
    <submittedName>
        <fullName evidence="4">TetR/AcrR family transcriptional regulator</fullName>
    </submittedName>
</protein>
<evidence type="ECO:0000256" key="2">
    <source>
        <dbReference type="PROSITE-ProRule" id="PRU00335"/>
    </source>
</evidence>
<dbReference type="SUPFAM" id="SSF48498">
    <property type="entry name" value="Tetracyclin repressor-like, C-terminal domain"/>
    <property type="match status" value="1"/>
</dbReference>
<dbReference type="SUPFAM" id="SSF46689">
    <property type="entry name" value="Homeodomain-like"/>
    <property type="match status" value="1"/>
</dbReference>
<dbReference type="InterPro" id="IPR050109">
    <property type="entry name" value="HTH-type_TetR-like_transc_reg"/>
</dbReference>
<reference evidence="4 5" key="1">
    <citation type="journal article" date="2019" name="Int. J. Syst. Evol. Microbiol.">
        <title>The Global Catalogue of Microorganisms (GCM) 10K type strain sequencing project: providing services to taxonomists for standard genome sequencing and annotation.</title>
        <authorList>
            <consortium name="The Broad Institute Genomics Platform"/>
            <consortium name="The Broad Institute Genome Sequencing Center for Infectious Disease"/>
            <person name="Wu L."/>
            <person name="Ma J."/>
        </authorList>
    </citation>
    <scope>NUCLEOTIDE SEQUENCE [LARGE SCALE GENOMIC DNA]</scope>
    <source>
        <strain evidence="4 5">JCM 16009</strain>
    </source>
</reference>
<dbReference type="InterPro" id="IPR041490">
    <property type="entry name" value="KstR2_TetR_C"/>
</dbReference>
<dbReference type="PANTHER" id="PTHR30055:SF200">
    <property type="entry name" value="HTH-TYPE TRANSCRIPTIONAL REPRESSOR BDCR"/>
    <property type="match status" value="1"/>
</dbReference>
<dbReference type="InterPro" id="IPR036271">
    <property type="entry name" value="Tet_transcr_reg_TetR-rel_C_sf"/>
</dbReference>